<protein>
    <submittedName>
        <fullName evidence="4">D-galactarate dehydratase</fullName>
    </submittedName>
</protein>
<evidence type="ECO:0000259" key="3">
    <source>
        <dbReference type="SMART" id="SM00858"/>
    </source>
</evidence>
<reference evidence="4 5" key="1">
    <citation type="submission" date="2017-09" db="EMBL/GenBank/DDBJ databases">
        <title>Large-scale bioinformatics analysis of Bacillus genomes uncovers conserved roles of natural products in bacterial physiology.</title>
        <authorList>
            <consortium name="Agbiome Team Llc"/>
            <person name="Bleich R.M."/>
            <person name="Kirk G.J."/>
            <person name="Santa Maria K.C."/>
            <person name="Allen S.E."/>
            <person name="Farag S."/>
            <person name="Shank E.A."/>
            <person name="Bowers A."/>
        </authorList>
    </citation>
    <scope>NUCLEOTIDE SEQUENCE [LARGE SCALE GENOMIC DNA]</scope>
    <source>
        <strain evidence="4 5">AFS003229</strain>
    </source>
</reference>
<evidence type="ECO:0000313" key="5">
    <source>
        <dbReference type="Proteomes" id="UP000220106"/>
    </source>
</evidence>
<dbReference type="Pfam" id="PF08666">
    <property type="entry name" value="SAF"/>
    <property type="match status" value="1"/>
</dbReference>
<dbReference type="Gene3D" id="2.30.130.110">
    <property type="match status" value="1"/>
</dbReference>
<dbReference type="GO" id="GO:0019698">
    <property type="term" value="P:D-galacturonate catabolic process"/>
    <property type="evidence" value="ECO:0007669"/>
    <property type="project" value="TreeGrafter"/>
</dbReference>
<dbReference type="InterPro" id="IPR052172">
    <property type="entry name" value="UxaA_altronate/galactarate_dh"/>
</dbReference>
<evidence type="ECO:0000313" key="4">
    <source>
        <dbReference type="EMBL" id="PEJ34162.1"/>
    </source>
</evidence>
<dbReference type="PANTHER" id="PTHR30536">
    <property type="entry name" value="ALTRONATE/GALACTARATE DEHYDRATASE"/>
    <property type="match status" value="1"/>
</dbReference>
<evidence type="ECO:0000256" key="2">
    <source>
        <dbReference type="SAM" id="MobiDB-lite"/>
    </source>
</evidence>
<proteinExistence type="predicted"/>
<dbReference type="SMART" id="SM00858">
    <property type="entry name" value="SAF"/>
    <property type="match status" value="1"/>
</dbReference>
<evidence type="ECO:0000256" key="1">
    <source>
        <dbReference type="ARBA" id="ARBA00023239"/>
    </source>
</evidence>
<feature type="domain" description="SAF" evidence="3">
    <location>
        <begin position="19"/>
        <end position="94"/>
    </location>
</feature>
<dbReference type="PANTHER" id="PTHR30536:SF5">
    <property type="entry name" value="ALTRONATE DEHYDRATASE"/>
    <property type="match status" value="1"/>
</dbReference>
<name>A0AAX0S5D1_9BACI</name>
<dbReference type="AlphaFoldDB" id="A0AAX0S5D1"/>
<sequence length="109" mass="11995">MSKVGYEQDVTSIVMSDQDNVATLLKDVEEEETLLYVINGQKAVLTAKQSIPFGHKIAIKPIEKLATVIKYGEVIGAATRDIEPGEHVHVHNIEGIRGRGDKAEGEKQR</sequence>
<gene>
    <name evidence="4" type="ORF">CN689_08435</name>
</gene>
<dbReference type="Proteomes" id="UP000220106">
    <property type="component" value="Unassembled WGS sequence"/>
</dbReference>
<accession>A0AAX0S5D1</accession>
<keyword evidence="1" id="KW-0456">Lyase</keyword>
<dbReference type="GO" id="GO:0016829">
    <property type="term" value="F:lyase activity"/>
    <property type="evidence" value="ECO:0007669"/>
    <property type="project" value="UniProtKB-KW"/>
</dbReference>
<organism evidence="4 5">
    <name type="scientific">Peribacillus butanolivorans</name>
    <dbReference type="NCBI Taxonomy" id="421767"/>
    <lineage>
        <taxon>Bacteria</taxon>
        <taxon>Bacillati</taxon>
        <taxon>Bacillota</taxon>
        <taxon>Bacilli</taxon>
        <taxon>Bacillales</taxon>
        <taxon>Bacillaceae</taxon>
        <taxon>Peribacillus</taxon>
    </lineage>
</organism>
<feature type="region of interest" description="Disordered" evidence="2">
    <location>
        <begin position="89"/>
        <end position="109"/>
    </location>
</feature>
<dbReference type="RefSeq" id="WP_098175529.1">
    <property type="nucleotide sequence ID" value="NZ_NUEQ01000014.1"/>
</dbReference>
<dbReference type="EMBL" id="NUEQ01000014">
    <property type="protein sequence ID" value="PEJ34162.1"/>
    <property type="molecule type" value="Genomic_DNA"/>
</dbReference>
<dbReference type="InterPro" id="IPR044144">
    <property type="entry name" value="SAF_UxaA/GarD"/>
</dbReference>
<comment type="caution">
    <text evidence="4">The sequence shown here is derived from an EMBL/GenBank/DDBJ whole genome shotgun (WGS) entry which is preliminary data.</text>
</comment>
<dbReference type="CDD" id="cd11613">
    <property type="entry name" value="SAF_AH_GD"/>
    <property type="match status" value="1"/>
</dbReference>
<dbReference type="InterPro" id="IPR013974">
    <property type="entry name" value="SAF"/>
</dbReference>